<feature type="transmembrane region" description="Helical" evidence="8">
    <location>
        <begin position="250"/>
        <end position="267"/>
    </location>
</feature>
<feature type="transmembrane region" description="Helical" evidence="8">
    <location>
        <begin position="408"/>
        <end position="428"/>
    </location>
</feature>
<feature type="transmembrane region" description="Helical" evidence="8">
    <location>
        <begin position="163"/>
        <end position="181"/>
    </location>
</feature>
<dbReference type="CDD" id="cd10322">
    <property type="entry name" value="SLC5sbd"/>
    <property type="match status" value="1"/>
</dbReference>
<keyword evidence="3" id="KW-0813">Transport</keyword>
<keyword evidence="6 8" id="KW-0472">Membrane</keyword>
<evidence type="ECO:0000256" key="6">
    <source>
        <dbReference type="ARBA" id="ARBA00023136"/>
    </source>
</evidence>
<dbReference type="PANTHER" id="PTHR48086">
    <property type="entry name" value="SODIUM/PROLINE SYMPORTER-RELATED"/>
    <property type="match status" value="1"/>
</dbReference>
<feature type="transmembrane region" description="Helical" evidence="8">
    <location>
        <begin position="332"/>
        <end position="360"/>
    </location>
</feature>
<dbReference type="EMBL" id="JBEPMB010000007">
    <property type="protein sequence ID" value="MET3615381.1"/>
    <property type="molecule type" value="Genomic_DNA"/>
</dbReference>
<evidence type="ECO:0000256" key="1">
    <source>
        <dbReference type="ARBA" id="ARBA00004141"/>
    </source>
</evidence>
<evidence type="ECO:0000256" key="4">
    <source>
        <dbReference type="ARBA" id="ARBA00022692"/>
    </source>
</evidence>
<dbReference type="InterPro" id="IPR038377">
    <property type="entry name" value="Na/Glc_symporter_sf"/>
</dbReference>
<feature type="transmembrane region" description="Helical" evidence="8">
    <location>
        <begin position="6"/>
        <end position="27"/>
    </location>
</feature>
<sequence>MSGINVTATAVFIFFFALVTILGFVAARWKAGDLNELHEWGLGGRRFGSWITWFLLGGDLYTAYTVIAVPAVVYAIGAYGFFAVPYTILIYPFIFLTMPRLWNATHKRGYLTGADFVYGAYGNKWLEGMVALTGIIATMPYIALQLVGMEKVIQALGFPHEGMAGHLPLTIAFLILAVYTYRSGLRAPAMIAFVKDIMIYIFVIAAVIIIPAKLGGYGAIFDSAQKDFAAQLAANPNAPARGILLAPAQIWPFITLAIGSAMALFMYPHSLTGVLSASGPKAIRHNAISLPAYSLVLALIAMLGYMAHAAGIKVQNPQDAVPQLFLAMFPSWFVGFTFAAIAIGALVPAAVMSIGAANTFTRNLWRPFVNQNMSSSEESTLAKLMSLVVKVGALIVILFLPTQFALDLQLLGGVWMIQIFPAIIFGLYTRWYKGGALLAGLIVGLALGTFLSYGPASWVPVSKAFLGIPLYNGLTAVLANVIVATVLSFILPANKSDELTEADFRDANA</sequence>
<organism evidence="9 10">
    <name type="scientific">Rhizobium aquaticum</name>
    <dbReference type="NCBI Taxonomy" id="1549636"/>
    <lineage>
        <taxon>Bacteria</taxon>
        <taxon>Pseudomonadati</taxon>
        <taxon>Pseudomonadota</taxon>
        <taxon>Alphaproteobacteria</taxon>
        <taxon>Hyphomicrobiales</taxon>
        <taxon>Rhizobiaceae</taxon>
        <taxon>Rhizobium/Agrobacterium group</taxon>
        <taxon>Rhizobium</taxon>
    </lineage>
</organism>
<feature type="transmembrane region" description="Helical" evidence="8">
    <location>
        <begin position="288"/>
        <end position="312"/>
    </location>
</feature>
<evidence type="ECO:0000256" key="8">
    <source>
        <dbReference type="SAM" id="Phobius"/>
    </source>
</evidence>
<dbReference type="PROSITE" id="PS50283">
    <property type="entry name" value="NA_SOLUT_SYMP_3"/>
    <property type="match status" value="1"/>
</dbReference>
<dbReference type="InterPro" id="IPR001734">
    <property type="entry name" value="Na/solute_symporter"/>
</dbReference>
<evidence type="ECO:0000313" key="10">
    <source>
        <dbReference type="Proteomes" id="UP001549047"/>
    </source>
</evidence>
<accession>A0ABV2J3R7</accession>
<feature type="transmembrane region" description="Helical" evidence="8">
    <location>
        <begin position="47"/>
        <end position="67"/>
    </location>
</feature>
<proteinExistence type="inferred from homology"/>
<dbReference type="NCBIfam" id="NF046076">
    <property type="entry name" value="monocarbox_MctP"/>
    <property type="match status" value="1"/>
</dbReference>
<feature type="transmembrane region" description="Helical" evidence="8">
    <location>
        <begin position="125"/>
        <end position="143"/>
    </location>
</feature>
<feature type="transmembrane region" description="Helical" evidence="8">
    <location>
        <begin position="193"/>
        <end position="212"/>
    </location>
</feature>
<keyword evidence="5 8" id="KW-1133">Transmembrane helix</keyword>
<keyword evidence="10" id="KW-1185">Reference proteome</keyword>
<dbReference type="Gene3D" id="1.20.1730.10">
    <property type="entry name" value="Sodium/glucose cotransporter"/>
    <property type="match status" value="1"/>
</dbReference>
<reference evidence="9 10" key="1">
    <citation type="submission" date="2024-06" db="EMBL/GenBank/DDBJ databases">
        <title>Genomic Encyclopedia of Type Strains, Phase IV (KMG-IV): sequencing the most valuable type-strain genomes for metagenomic binning, comparative biology and taxonomic classification.</title>
        <authorList>
            <person name="Goeker M."/>
        </authorList>
    </citation>
    <scope>NUCLEOTIDE SEQUENCE [LARGE SCALE GENOMIC DNA]</scope>
    <source>
        <strain evidence="9 10">DSM 29780</strain>
    </source>
</reference>
<feature type="transmembrane region" description="Helical" evidence="8">
    <location>
        <begin position="381"/>
        <end position="402"/>
    </location>
</feature>
<evidence type="ECO:0000256" key="7">
    <source>
        <dbReference type="RuleBase" id="RU362091"/>
    </source>
</evidence>
<keyword evidence="4 8" id="KW-0812">Transmembrane</keyword>
<dbReference type="RefSeq" id="WP_354557859.1">
    <property type="nucleotide sequence ID" value="NZ_JBEPMB010000007.1"/>
</dbReference>
<protein>
    <submittedName>
        <fullName evidence="9">SSS family solute:Na+ symporter</fullName>
    </submittedName>
</protein>
<comment type="subcellular location">
    <subcellularLocation>
        <location evidence="1">Membrane</location>
        <topology evidence="1">Multi-pass membrane protein</topology>
    </subcellularLocation>
</comment>
<dbReference type="InterPro" id="IPR050277">
    <property type="entry name" value="Sodium:Solute_Symporter"/>
</dbReference>
<evidence type="ECO:0000256" key="3">
    <source>
        <dbReference type="ARBA" id="ARBA00022448"/>
    </source>
</evidence>
<name>A0ABV2J3R7_9HYPH</name>
<feature type="transmembrane region" description="Helical" evidence="8">
    <location>
        <begin position="435"/>
        <end position="456"/>
    </location>
</feature>
<dbReference type="Proteomes" id="UP001549047">
    <property type="component" value="Unassembled WGS sequence"/>
</dbReference>
<evidence type="ECO:0000256" key="5">
    <source>
        <dbReference type="ARBA" id="ARBA00022989"/>
    </source>
</evidence>
<evidence type="ECO:0000256" key="2">
    <source>
        <dbReference type="ARBA" id="ARBA00006434"/>
    </source>
</evidence>
<feature type="transmembrane region" description="Helical" evidence="8">
    <location>
        <begin position="468"/>
        <end position="491"/>
    </location>
</feature>
<evidence type="ECO:0000313" key="9">
    <source>
        <dbReference type="EMBL" id="MET3615381.1"/>
    </source>
</evidence>
<comment type="similarity">
    <text evidence="2 7">Belongs to the sodium:solute symporter (SSF) (TC 2.A.21) family.</text>
</comment>
<dbReference type="PANTHER" id="PTHR48086:SF8">
    <property type="entry name" value="MONOCARBOXYLIC ACID PERMEASE"/>
    <property type="match status" value="1"/>
</dbReference>
<gene>
    <name evidence="9" type="ORF">ABID16_003725</name>
</gene>
<comment type="caution">
    <text evidence="9">The sequence shown here is derived from an EMBL/GenBank/DDBJ whole genome shotgun (WGS) entry which is preliminary data.</text>
</comment>
<feature type="transmembrane region" description="Helical" evidence="8">
    <location>
        <begin position="73"/>
        <end position="98"/>
    </location>
</feature>
<dbReference type="Pfam" id="PF00474">
    <property type="entry name" value="SSF"/>
    <property type="match status" value="1"/>
</dbReference>